<dbReference type="GO" id="GO:0016787">
    <property type="term" value="F:hydrolase activity"/>
    <property type="evidence" value="ECO:0007669"/>
    <property type="project" value="UniProtKB-KW"/>
</dbReference>
<keyword evidence="1" id="KW-0597">Phosphoprotein</keyword>
<evidence type="ECO:0000313" key="6">
    <source>
        <dbReference type="EMBL" id="BBO81260.1"/>
    </source>
</evidence>
<evidence type="ECO:0000256" key="1">
    <source>
        <dbReference type="ARBA" id="ARBA00022553"/>
    </source>
</evidence>
<evidence type="ECO:0008006" key="8">
    <source>
        <dbReference type="Google" id="ProtNLM"/>
    </source>
</evidence>
<dbReference type="InterPro" id="IPR051813">
    <property type="entry name" value="HepT_RNase_toxin"/>
</dbReference>
<keyword evidence="3" id="KW-0540">Nuclease</keyword>
<dbReference type="PANTHER" id="PTHR34139:SF1">
    <property type="entry name" value="RNASE MJ1380-RELATED"/>
    <property type="match status" value="1"/>
</dbReference>
<dbReference type="GO" id="GO:0000166">
    <property type="term" value="F:nucleotide binding"/>
    <property type="evidence" value="ECO:0007669"/>
    <property type="project" value="UniProtKB-KW"/>
</dbReference>
<keyword evidence="2" id="KW-1277">Toxin-antitoxin system</keyword>
<dbReference type="KEGG" id="dov:DSCO28_18260"/>
<dbReference type="Pfam" id="PF01934">
    <property type="entry name" value="HepT-like"/>
    <property type="match status" value="1"/>
</dbReference>
<evidence type="ECO:0000256" key="4">
    <source>
        <dbReference type="ARBA" id="ARBA00022741"/>
    </source>
</evidence>
<gene>
    <name evidence="6" type="ORF">DSCO28_18260</name>
</gene>
<evidence type="ECO:0000256" key="2">
    <source>
        <dbReference type="ARBA" id="ARBA00022649"/>
    </source>
</evidence>
<proteinExistence type="predicted"/>
<dbReference type="RefSeq" id="WP_155322013.1">
    <property type="nucleotide sequence ID" value="NZ_AP021876.1"/>
</dbReference>
<dbReference type="EMBL" id="AP021876">
    <property type="protein sequence ID" value="BBO81260.1"/>
    <property type="molecule type" value="Genomic_DNA"/>
</dbReference>
<evidence type="ECO:0000313" key="7">
    <source>
        <dbReference type="Proteomes" id="UP000425960"/>
    </source>
</evidence>
<keyword evidence="5" id="KW-0378">Hydrolase</keyword>
<dbReference type="GO" id="GO:0110001">
    <property type="term" value="C:toxin-antitoxin complex"/>
    <property type="evidence" value="ECO:0007669"/>
    <property type="project" value="InterPro"/>
</dbReference>
<dbReference type="Proteomes" id="UP000425960">
    <property type="component" value="Chromosome"/>
</dbReference>
<dbReference type="InterPro" id="IPR008201">
    <property type="entry name" value="HepT-like"/>
</dbReference>
<name>A0A5K7ZPY7_9BACT</name>
<dbReference type="AlphaFoldDB" id="A0A5K7ZPY7"/>
<evidence type="ECO:0000256" key="3">
    <source>
        <dbReference type="ARBA" id="ARBA00022722"/>
    </source>
</evidence>
<dbReference type="PANTHER" id="PTHR34139">
    <property type="entry name" value="UPF0331 PROTEIN MJ0127"/>
    <property type="match status" value="1"/>
</dbReference>
<organism evidence="6 7">
    <name type="scientific">Desulfosarcina ovata subsp. sediminis</name>
    <dbReference type="NCBI Taxonomy" id="885957"/>
    <lineage>
        <taxon>Bacteria</taxon>
        <taxon>Pseudomonadati</taxon>
        <taxon>Thermodesulfobacteriota</taxon>
        <taxon>Desulfobacteria</taxon>
        <taxon>Desulfobacterales</taxon>
        <taxon>Desulfosarcinaceae</taxon>
        <taxon>Desulfosarcina</taxon>
    </lineage>
</organism>
<keyword evidence="4" id="KW-0547">Nucleotide-binding</keyword>
<reference evidence="6 7" key="1">
    <citation type="submission" date="2019-11" db="EMBL/GenBank/DDBJ databases">
        <title>Comparative genomics of hydrocarbon-degrading Desulfosarcina strains.</title>
        <authorList>
            <person name="Watanabe M."/>
            <person name="Kojima H."/>
            <person name="Fukui M."/>
        </authorList>
    </citation>
    <scope>NUCLEOTIDE SEQUENCE [LARGE SCALE GENOMIC DNA]</scope>
    <source>
        <strain evidence="6 7">28bB2T</strain>
    </source>
</reference>
<accession>A0A5K7ZPY7</accession>
<protein>
    <recommendedName>
        <fullName evidence="8">DUF86 domain-containing protein</fullName>
    </recommendedName>
</protein>
<dbReference type="GO" id="GO:0004540">
    <property type="term" value="F:RNA nuclease activity"/>
    <property type="evidence" value="ECO:0007669"/>
    <property type="project" value="InterPro"/>
</dbReference>
<sequence>MPDPTLLIEKLEQINEAIGRMKRRFQGIGSPDHFLDTPEGLDKLDGISMMLIAIGEAFKKIDEETKGNLLSLHPEINWKGVKGVRDVLSHNYFNIDAEEIFFICQKNLEPLQNAVTHFIDKLRNEI</sequence>
<evidence type="ECO:0000256" key="5">
    <source>
        <dbReference type="ARBA" id="ARBA00022801"/>
    </source>
</evidence>